<dbReference type="Pfam" id="PF14584">
    <property type="entry name" value="DUF4446"/>
    <property type="match status" value="1"/>
</dbReference>
<dbReference type="EMBL" id="LCBL01000002">
    <property type="protein sequence ID" value="KKS09237.1"/>
    <property type="molecule type" value="Genomic_DNA"/>
</dbReference>
<evidence type="ECO:0000313" key="3">
    <source>
        <dbReference type="Proteomes" id="UP000033869"/>
    </source>
</evidence>
<name>A0A0G0WAZ2_UNCC2</name>
<protein>
    <recommendedName>
        <fullName evidence="4">DUF4446 domain-containing protein</fullName>
    </recommendedName>
</protein>
<organism evidence="2 3">
    <name type="scientific">candidate division CPR2 bacterium GW2011_GWC1_41_48</name>
    <dbReference type="NCBI Taxonomy" id="1618344"/>
    <lineage>
        <taxon>Bacteria</taxon>
        <taxon>Bacteria division CPR2</taxon>
    </lineage>
</organism>
<keyword evidence="1" id="KW-1133">Transmembrane helix</keyword>
<evidence type="ECO:0008006" key="4">
    <source>
        <dbReference type="Google" id="ProtNLM"/>
    </source>
</evidence>
<evidence type="ECO:0000256" key="1">
    <source>
        <dbReference type="SAM" id="Phobius"/>
    </source>
</evidence>
<dbReference type="AlphaFoldDB" id="A0A0G0WAZ2"/>
<keyword evidence="1" id="KW-0812">Transmembrane</keyword>
<keyword evidence="1" id="KW-0472">Membrane</keyword>
<gene>
    <name evidence="2" type="ORF">UU65_C0002G0015</name>
</gene>
<accession>A0A0G0WAZ2</accession>
<dbReference type="Proteomes" id="UP000033869">
    <property type="component" value="Unassembled WGS sequence"/>
</dbReference>
<sequence>MFNLNPSALILIIVVVILLSWIIYLQILTRSIIQKNERLFAEVKSGDVVQILNATLKELDSVNKKLIVLDKEQKSTDKLAKDGLHKLGIIRFNPFNDTGGDQSFSLGLLNHKNDGFVVTSIHGRDGDRIYAKPVAKGDSSYNLADEEKEVIKIAINVKSEG</sequence>
<reference evidence="2 3" key="1">
    <citation type="journal article" date="2015" name="Nature">
        <title>rRNA introns, odd ribosomes, and small enigmatic genomes across a large radiation of phyla.</title>
        <authorList>
            <person name="Brown C.T."/>
            <person name="Hug L.A."/>
            <person name="Thomas B.C."/>
            <person name="Sharon I."/>
            <person name="Castelle C.J."/>
            <person name="Singh A."/>
            <person name="Wilkins M.J."/>
            <person name="Williams K.H."/>
            <person name="Banfield J.F."/>
        </authorList>
    </citation>
    <scope>NUCLEOTIDE SEQUENCE [LARGE SCALE GENOMIC DNA]</scope>
</reference>
<proteinExistence type="predicted"/>
<dbReference type="InterPro" id="IPR027981">
    <property type="entry name" value="DUF4446"/>
</dbReference>
<evidence type="ECO:0000313" key="2">
    <source>
        <dbReference type="EMBL" id="KKS09237.1"/>
    </source>
</evidence>
<feature type="transmembrane region" description="Helical" evidence="1">
    <location>
        <begin position="6"/>
        <end position="28"/>
    </location>
</feature>
<comment type="caution">
    <text evidence="2">The sequence shown here is derived from an EMBL/GenBank/DDBJ whole genome shotgun (WGS) entry which is preliminary data.</text>
</comment>